<evidence type="ECO:0000313" key="11">
    <source>
        <dbReference type="EMBL" id="SUZ47736.1"/>
    </source>
</evidence>
<dbReference type="GO" id="GO:0006284">
    <property type="term" value="P:base-excision repair"/>
    <property type="evidence" value="ECO:0007669"/>
    <property type="project" value="InterPro"/>
</dbReference>
<name>A0A381MZI2_9ZZZZ</name>
<dbReference type="PANTHER" id="PTHR22993:SF9">
    <property type="entry name" value="FORMAMIDOPYRIMIDINE-DNA GLYCOSYLASE"/>
    <property type="match status" value="1"/>
</dbReference>
<keyword evidence="9" id="KW-0326">Glycosidase</keyword>
<keyword evidence="7" id="KW-0456">Lyase</keyword>
<evidence type="ECO:0000259" key="10">
    <source>
        <dbReference type="PROSITE" id="PS51068"/>
    </source>
</evidence>
<dbReference type="SMART" id="SM01232">
    <property type="entry name" value="H2TH"/>
    <property type="match status" value="1"/>
</dbReference>
<evidence type="ECO:0000256" key="8">
    <source>
        <dbReference type="ARBA" id="ARBA00023268"/>
    </source>
</evidence>
<dbReference type="SUPFAM" id="SSF81624">
    <property type="entry name" value="N-terminal domain of MutM-like DNA repair proteins"/>
    <property type="match status" value="1"/>
</dbReference>
<keyword evidence="6" id="KW-0234">DNA repair</keyword>
<dbReference type="EMBL" id="UINC01000033">
    <property type="protein sequence ID" value="SUZ47736.1"/>
    <property type="molecule type" value="Genomic_DNA"/>
</dbReference>
<keyword evidence="3" id="KW-0227">DNA damage</keyword>
<evidence type="ECO:0000256" key="3">
    <source>
        <dbReference type="ARBA" id="ARBA00022763"/>
    </source>
</evidence>
<reference evidence="11" key="1">
    <citation type="submission" date="2018-05" db="EMBL/GenBank/DDBJ databases">
        <authorList>
            <person name="Lanie J.A."/>
            <person name="Ng W.-L."/>
            <person name="Kazmierczak K.M."/>
            <person name="Andrzejewski T.M."/>
            <person name="Davidsen T.M."/>
            <person name="Wayne K.J."/>
            <person name="Tettelin H."/>
            <person name="Glass J.I."/>
            <person name="Rusch D."/>
            <person name="Podicherti R."/>
            <person name="Tsui H.-C.T."/>
            <person name="Winkler M.E."/>
        </authorList>
    </citation>
    <scope>NUCLEOTIDE SEQUENCE</scope>
</reference>
<dbReference type="GO" id="GO:0003684">
    <property type="term" value="F:damaged DNA binding"/>
    <property type="evidence" value="ECO:0007669"/>
    <property type="project" value="InterPro"/>
</dbReference>
<comment type="similarity">
    <text evidence="2">Belongs to the FPG family.</text>
</comment>
<dbReference type="PANTHER" id="PTHR22993">
    <property type="entry name" value="FORMAMIDOPYRIMIDINE-DNA GLYCOSYLASE"/>
    <property type="match status" value="1"/>
</dbReference>
<dbReference type="InterPro" id="IPR035937">
    <property type="entry name" value="FPG_N"/>
</dbReference>
<comment type="catalytic activity">
    <reaction evidence="1">
        <text>Hydrolysis of DNA containing ring-opened 7-methylguanine residues, releasing 2,6-diamino-4-hydroxy-5-(N-methyl)formamidopyrimidine.</text>
        <dbReference type="EC" id="3.2.2.23"/>
    </reaction>
</comment>
<organism evidence="11">
    <name type="scientific">marine metagenome</name>
    <dbReference type="NCBI Taxonomy" id="408172"/>
    <lineage>
        <taxon>unclassified sequences</taxon>
        <taxon>metagenomes</taxon>
        <taxon>ecological metagenomes</taxon>
    </lineage>
</organism>
<keyword evidence="5" id="KW-0238">DNA-binding</keyword>
<gene>
    <name evidence="11" type="ORF">METZ01_LOCUS590</name>
</gene>
<dbReference type="Gene3D" id="3.20.190.10">
    <property type="entry name" value="MutM-like, N-terminal"/>
    <property type="match status" value="1"/>
</dbReference>
<dbReference type="Gene3D" id="1.10.8.50">
    <property type="match status" value="1"/>
</dbReference>
<evidence type="ECO:0000256" key="2">
    <source>
        <dbReference type="ARBA" id="ARBA00009409"/>
    </source>
</evidence>
<dbReference type="InterPro" id="IPR012319">
    <property type="entry name" value="FPG_cat"/>
</dbReference>
<dbReference type="SUPFAM" id="SSF46946">
    <property type="entry name" value="S13-like H2TH domain"/>
    <property type="match status" value="1"/>
</dbReference>
<keyword evidence="8" id="KW-0511">Multifunctional enzyme</keyword>
<dbReference type="InterPro" id="IPR015886">
    <property type="entry name" value="H2TH_FPG"/>
</dbReference>
<dbReference type="SMART" id="SM00898">
    <property type="entry name" value="Fapy_DNA_glyco"/>
    <property type="match status" value="1"/>
</dbReference>
<dbReference type="PROSITE" id="PS51068">
    <property type="entry name" value="FPG_CAT"/>
    <property type="match status" value="1"/>
</dbReference>
<evidence type="ECO:0000256" key="1">
    <source>
        <dbReference type="ARBA" id="ARBA00001668"/>
    </source>
</evidence>
<dbReference type="GO" id="GO:0034039">
    <property type="term" value="F:8-oxo-7,8-dihydroguanine DNA N-glycosylase activity"/>
    <property type="evidence" value="ECO:0007669"/>
    <property type="project" value="TreeGrafter"/>
</dbReference>
<dbReference type="GO" id="GO:0016829">
    <property type="term" value="F:lyase activity"/>
    <property type="evidence" value="ECO:0007669"/>
    <property type="project" value="UniProtKB-KW"/>
</dbReference>
<dbReference type="GO" id="GO:0003906">
    <property type="term" value="F:DNA-(apurinic or apyrimidinic site) endonuclease activity"/>
    <property type="evidence" value="ECO:0007669"/>
    <property type="project" value="InterPro"/>
</dbReference>
<feature type="domain" description="Formamidopyrimidine-DNA glycosylase catalytic" evidence="10">
    <location>
        <begin position="2"/>
        <end position="124"/>
    </location>
</feature>
<feature type="non-terminal residue" evidence="11">
    <location>
        <position position="1"/>
    </location>
</feature>
<accession>A0A381MZI2</accession>
<dbReference type="AlphaFoldDB" id="A0A381MZI2"/>
<evidence type="ECO:0000256" key="4">
    <source>
        <dbReference type="ARBA" id="ARBA00022801"/>
    </source>
</evidence>
<evidence type="ECO:0000256" key="7">
    <source>
        <dbReference type="ARBA" id="ARBA00023239"/>
    </source>
</evidence>
<evidence type="ECO:0000256" key="9">
    <source>
        <dbReference type="ARBA" id="ARBA00023295"/>
    </source>
</evidence>
<dbReference type="GO" id="GO:0008270">
    <property type="term" value="F:zinc ion binding"/>
    <property type="evidence" value="ECO:0007669"/>
    <property type="project" value="InterPro"/>
</dbReference>
<dbReference type="Pfam" id="PF01149">
    <property type="entry name" value="Fapy_DNA_glyco"/>
    <property type="match status" value="1"/>
</dbReference>
<evidence type="ECO:0000256" key="6">
    <source>
        <dbReference type="ARBA" id="ARBA00023204"/>
    </source>
</evidence>
<proteinExistence type="inferred from homology"/>
<dbReference type="Pfam" id="PF06831">
    <property type="entry name" value="H2TH"/>
    <property type="match status" value="1"/>
</dbReference>
<dbReference type="InterPro" id="IPR010979">
    <property type="entry name" value="Ribosomal_uS13-like_H2TH"/>
</dbReference>
<sequence length="259" mass="28394">VPELIEVEMYLKSATRTVGRTVSSVALPDPQYLKGEPGLDALQSSTHNQNLKQVRRIGKLLILEVGNISLGLRFGMTGRLIIDGESPVERLLYTTAKVDQDHIRFVMNFTQGGELAVVDPRRFGSIELEPNETVLGADAAKISPQELGAALNNSKAALKAVLLNQQKVAGLGNLLCDEILWRAGLDPRRPSRSVRKPELGVLAAAIQDTIKELTRRGGSHMGDIQQERHQSGICPKDGGQLQRCTLGGRTTWWCPEHQH</sequence>
<protein>
    <recommendedName>
        <fullName evidence="10">Formamidopyrimidine-DNA glycosylase catalytic domain-containing protein</fullName>
    </recommendedName>
</protein>
<keyword evidence="4" id="KW-0378">Hydrolase</keyword>
<evidence type="ECO:0000256" key="5">
    <source>
        <dbReference type="ARBA" id="ARBA00023125"/>
    </source>
</evidence>